<accession>A0ABW8AYW4</accession>
<gene>
    <name evidence="1" type="ORF">ACIF0M_08435</name>
</gene>
<name>A0ABW8AYW4_9FIRM</name>
<dbReference type="EMBL" id="JBITRD010000011">
    <property type="protein sequence ID" value="MFI7845569.1"/>
    <property type="molecule type" value="Genomic_DNA"/>
</dbReference>
<evidence type="ECO:0000313" key="2">
    <source>
        <dbReference type="Proteomes" id="UP001614216"/>
    </source>
</evidence>
<organism evidence="1 2">
    <name type="scientific">Dorea amylophila</name>
    <dbReference type="NCBI Taxonomy" id="2981789"/>
    <lineage>
        <taxon>Bacteria</taxon>
        <taxon>Bacillati</taxon>
        <taxon>Bacillota</taxon>
        <taxon>Clostridia</taxon>
        <taxon>Lachnospirales</taxon>
        <taxon>Lachnospiraceae</taxon>
        <taxon>Dorea</taxon>
    </lineage>
</organism>
<reference evidence="1 2" key="1">
    <citation type="submission" date="2024-08" db="EMBL/GenBank/DDBJ databases">
        <authorList>
            <person name="Vancuren S.J."/>
            <person name="Allen-Vercoe E."/>
        </authorList>
    </citation>
    <scope>NUCLEOTIDE SEQUENCE [LARGE SCALE GENOMIC DNA]</scope>
    <source>
        <strain evidence="1 2">16-6-I_42_FAA</strain>
    </source>
</reference>
<sequence length="69" mass="7659">MTDYPNNIPAKLEIIKAMIDLSDYDKEILTKAASGFAVGMGGMEETLDFAKWFDYGTDAKGQKKSRSSF</sequence>
<comment type="caution">
    <text evidence="1">The sequence shown here is derived from an EMBL/GenBank/DDBJ whole genome shotgun (WGS) entry which is preliminary data.</text>
</comment>
<proteinExistence type="predicted"/>
<keyword evidence="2" id="KW-1185">Reference proteome</keyword>
<protein>
    <submittedName>
        <fullName evidence="1">Uncharacterized protein</fullName>
    </submittedName>
</protein>
<evidence type="ECO:0000313" key="1">
    <source>
        <dbReference type="EMBL" id="MFI7845569.1"/>
    </source>
</evidence>
<dbReference type="Proteomes" id="UP001614216">
    <property type="component" value="Unassembled WGS sequence"/>
</dbReference>
<dbReference type="RefSeq" id="WP_396569808.1">
    <property type="nucleotide sequence ID" value="NZ_JBITRD010000011.1"/>
</dbReference>